<dbReference type="AlphaFoldDB" id="A0A2P2JZG2"/>
<accession>A0A2P2JZG2</accession>
<protein>
    <submittedName>
        <fullName evidence="1">Uncharacterized protein MANES_08G155600</fullName>
    </submittedName>
</protein>
<name>A0A2P2JZG2_RHIMU</name>
<evidence type="ECO:0000313" key="1">
    <source>
        <dbReference type="EMBL" id="MBW98856.1"/>
    </source>
</evidence>
<proteinExistence type="predicted"/>
<dbReference type="InterPro" id="IPR037360">
    <property type="entry name" value="COMMD9"/>
</dbReference>
<dbReference type="EMBL" id="GGEC01018373">
    <property type="protein sequence ID" value="MBW98856.1"/>
    <property type="molecule type" value="Transcribed_RNA"/>
</dbReference>
<dbReference type="PANTHER" id="PTHR15663:SF6">
    <property type="entry name" value="COMM DOMAIN-CONTAINING PROTEIN-RELATED"/>
    <property type="match status" value="1"/>
</dbReference>
<organism evidence="1">
    <name type="scientific">Rhizophora mucronata</name>
    <name type="common">Asiatic mangrove</name>
    <dbReference type="NCBI Taxonomy" id="61149"/>
    <lineage>
        <taxon>Eukaryota</taxon>
        <taxon>Viridiplantae</taxon>
        <taxon>Streptophyta</taxon>
        <taxon>Embryophyta</taxon>
        <taxon>Tracheophyta</taxon>
        <taxon>Spermatophyta</taxon>
        <taxon>Magnoliopsida</taxon>
        <taxon>eudicotyledons</taxon>
        <taxon>Gunneridae</taxon>
        <taxon>Pentapetalae</taxon>
        <taxon>rosids</taxon>
        <taxon>fabids</taxon>
        <taxon>Malpighiales</taxon>
        <taxon>Rhizophoraceae</taxon>
        <taxon>Rhizophora</taxon>
    </lineage>
</organism>
<reference evidence="1" key="1">
    <citation type="submission" date="2018-02" db="EMBL/GenBank/DDBJ databases">
        <title>Rhizophora mucronata_Transcriptome.</title>
        <authorList>
            <person name="Meera S.P."/>
            <person name="Sreeshan A."/>
            <person name="Augustine A."/>
        </authorList>
    </citation>
    <scope>NUCLEOTIDE SEQUENCE</scope>
    <source>
        <tissue evidence="1">Leaf</tissue>
    </source>
</reference>
<dbReference type="PANTHER" id="PTHR15663">
    <property type="entry name" value="COMM DOMAIN-CONTAINING PROTEIN 9"/>
    <property type="match status" value="1"/>
</dbReference>
<sequence>MEEGTLYLQLHKLSAVNSREDIDRILTTLWRTRRTGLSSLEKAQFQSLLNLTSLPQLDPVLACLRSLVRKCVHDNFTGDDLLKLFPPDLSLDLQSILGLLLQQHQNQWKEELSKEKTLPRTSVSYQVVILMALGLLHQSMLIQLA</sequence>